<evidence type="ECO:0000313" key="4">
    <source>
        <dbReference type="Proteomes" id="UP000032430"/>
    </source>
</evidence>
<keyword evidence="4" id="KW-1185">Reference proteome</keyword>
<reference evidence="4" key="1">
    <citation type="submission" date="2014-09" db="EMBL/GenBank/DDBJ databases">
        <authorList>
            <person name="Gomez-Valero L."/>
        </authorList>
    </citation>
    <scope>NUCLEOTIDE SEQUENCE [LARGE SCALE GENOMIC DNA]</scope>
    <source>
        <strain evidence="4">ATCC700992</strain>
    </source>
</reference>
<dbReference type="Proteomes" id="UP000032430">
    <property type="component" value="Chromosome I"/>
</dbReference>
<dbReference type="AlphaFoldDB" id="A0A098G3C5"/>
<proteinExistence type="predicted"/>
<dbReference type="STRING" id="1212491.LFA_1567"/>
<accession>A0A098G3C5</accession>
<dbReference type="HOGENOM" id="CLU_155823_0_0_6"/>
<gene>
    <name evidence="3" type="ORF">LFA_1567</name>
</gene>
<feature type="transmembrane region" description="Helical" evidence="2">
    <location>
        <begin position="40"/>
        <end position="67"/>
    </location>
</feature>
<dbReference type="EMBL" id="LN614827">
    <property type="protein sequence ID" value="CEG56977.1"/>
    <property type="molecule type" value="Genomic_DNA"/>
</dbReference>
<name>A0A098G3C5_9GAMM</name>
<keyword evidence="2" id="KW-1133">Transmembrane helix</keyword>
<evidence type="ECO:0000256" key="1">
    <source>
        <dbReference type="SAM" id="MobiDB-lite"/>
    </source>
</evidence>
<evidence type="ECO:0008006" key="5">
    <source>
        <dbReference type="Google" id="ProtNLM"/>
    </source>
</evidence>
<keyword evidence="2" id="KW-0472">Membrane</keyword>
<organism evidence="3 4">
    <name type="scientific">Legionella fallonii LLAP-10</name>
    <dbReference type="NCBI Taxonomy" id="1212491"/>
    <lineage>
        <taxon>Bacteria</taxon>
        <taxon>Pseudomonadati</taxon>
        <taxon>Pseudomonadota</taxon>
        <taxon>Gammaproteobacteria</taxon>
        <taxon>Legionellales</taxon>
        <taxon>Legionellaceae</taxon>
        <taxon>Legionella</taxon>
    </lineage>
</organism>
<feature type="compositionally biased region" description="Polar residues" evidence="1">
    <location>
        <begin position="136"/>
        <end position="147"/>
    </location>
</feature>
<sequence length="147" mass="16609">MTKFFEHIEGLVNSKISVLKTLFSIFKLEARLAGLSVYPLLLNVCMLFVILITLWLSTMLVIGYLAMLFLQTLLQATLFIILVNLILFFILLKYLTFNLSNMSFEKTRAYLSPKESSKDDKLKTPIANRDSEIGASVTTSTKTSDKA</sequence>
<dbReference type="RefSeq" id="WP_065814366.1">
    <property type="nucleotide sequence ID" value="NZ_LN614827.1"/>
</dbReference>
<dbReference type="KEGG" id="lfa:LFA_1567"/>
<keyword evidence="2" id="KW-0812">Transmembrane</keyword>
<protein>
    <recommendedName>
        <fullName evidence="5">Transmembrane protein</fullName>
    </recommendedName>
</protein>
<feature type="region of interest" description="Disordered" evidence="1">
    <location>
        <begin position="111"/>
        <end position="147"/>
    </location>
</feature>
<feature type="transmembrane region" description="Helical" evidence="2">
    <location>
        <begin position="73"/>
        <end position="92"/>
    </location>
</feature>
<evidence type="ECO:0000313" key="3">
    <source>
        <dbReference type="EMBL" id="CEG56977.1"/>
    </source>
</evidence>
<evidence type="ECO:0000256" key="2">
    <source>
        <dbReference type="SAM" id="Phobius"/>
    </source>
</evidence>